<feature type="compositionally biased region" description="Polar residues" evidence="1">
    <location>
        <begin position="976"/>
        <end position="993"/>
    </location>
</feature>
<feature type="compositionally biased region" description="Basic and acidic residues" evidence="1">
    <location>
        <begin position="939"/>
        <end position="950"/>
    </location>
</feature>
<feature type="compositionally biased region" description="Basic and acidic residues" evidence="1">
    <location>
        <begin position="481"/>
        <end position="499"/>
    </location>
</feature>
<reference evidence="2 3" key="1">
    <citation type="submission" date="2015-06" db="EMBL/GenBank/DDBJ databases">
        <title>Survival trade-offs in plant roots during colonization by closely related pathogenic and mutualistic fungi.</title>
        <authorList>
            <person name="Hacquard S."/>
            <person name="Kracher B."/>
            <person name="Hiruma K."/>
            <person name="Weinman A."/>
            <person name="Muench P."/>
            <person name="Garrido Oter R."/>
            <person name="Ver Loren van Themaat E."/>
            <person name="Dallerey J.-F."/>
            <person name="Damm U."/>
            <person name="Henrissat B."/>
            <person name="Lespinet O."/>
            <person name="Thon M."/>
            <person name="Kemen E."/>
            <person name="McHardy A.C."/>
            <person name="Schulze-Lefert P."/>
            <person name="O'Connell R.J."/>
        </authorList>
    </citation>
    <scope>NUCLEOTIDE SEQUENCE [LARGE SCALE GENOMIC DNA]</scope>
    <source>
        <strain evidence="2 3">MAFF 238704</strain>
    </source>
</reference>
<feature type="region of interest" description="Disordered" evidence="1">
    <location>
        <begin position="1114"/>
        <end position="1197"/>
    </location>
</feature>
<feature type="compositionally biased region" description="Pro residues" evidence="1">
    <location>
        <begin position="15"/>
        <end position="24"/>
    </location>
</feature>
<feature type="region of interest" description="Disordered" evidence="1">
    <location>
        <begin position="841"/>
        <end position="876"/>
    </location>
</feature>
<dbReference type="InterPro" id="IPR029071">
    <property type="entry name" value="Ubiquitin-like_domsf"/>
</dbReference>
<protein>
    <recommendedName>
        <fullName evidence="4">PH domain-containing protein</fullName>
    </recommendedName>
</protein>
<accession>A0A161VWY5</accession>
<proteinExistence type="predicted"/>
<comment type="caution">
    <text evidence="2">The sequence shown here is derived from an EMBL/GenBank/DDBJ whole genome shotgun (WGS) entry which is preliminary data.</text>
</comment>
<evidence type="ECO:0000313" key="3">
    <source>
        <dbReference type="Proteomes" id="UP000076584"/>
    </source>
</evidence>
<evidence type="ECO:0008006" key="4">
    <source>
        <dbReference type="Google" id="ProtNLM"/>
    </source>
</evidence>
<dbReference type="InterPro" id="IPR011993">
    <property type="entry name" value="PH-like_dom_sf"/>
</dbReference>
<sequence>MEGFARMSRTMSAGPGPPKSPAPHPPRRGHSVTAGRMTRYRSVRSVREHKSVLDFGRDWRDWDVDIFQDDETASNATTDTGTATSIGICIGIAVDEEAILDEPQPDQPSASTQQQRPAPAARRRTAPLLTSFASTPQTPTGAPQLTLQWQWHDLLAATTGSDENDDNNNDNDKFAFDRGSPINRGNGAGAGCGVGGAGKRVPARPDSPVRFSYPNRRRPKTAPNAVDSPLHGASFSPPYFPSSPSSFASPSRAGANANANANANAADAIAGGGPSPRPPSEPGSLFSLARSSSGSRSPAPGVSSTQTPLYALGPCPSVPSAGSVLLQQAAGTSAADAATKANLGASDALALAPAPGTAPPPPPPPPLEPPPPIPPLPLGLPPPVPTQARDQLLLPLPSPHLRPRSHNPTSFSSPSSCADLKLSARADHARSQIITKLALQPVTDEEHIRTTQWDHHLAREDEQRRRRRQQQRQQAEEEEEDRRRREQEEEDAARWAEEVTRLEEETDRILADQKAKDLARLQAQLDAIPDAPPRVRSPIVDKFASFLRKGRRSDPATLTKASSAYFQPLTLDCRPVSDMDPSRFIQAGGGGIVPQTDAPTSASNAGERRVTIRCLQSSISLPVTPDTTPSEILYSAANLMTHNINPQTSVVLECYFSYGLDRQLRRYERVRDVMNSWDRDTQHCLLILPGDSVDKHPHLNLEGVPRTIDPPAGLVNFVLYHCNRPGKWNKRYITLMESGQVFSSKKKDAKLSDKDAISLCHLSDFDIYEVTEKDMLKNIRPPKKNCIAIKSQQKNSVFQNTENFIHFFATDDSRLAGDFRRIIQGWRSWYLVNKKVDLTKKTKSHHSSAEKPASTAGGLSRNGTVHRTRTSVDETPYTIGTFSPLLDMDKFDKPIDDYGKDSDRSTARPAEQLSTPRQTHKYVSRSRTSPNLSPPAAKKLIDPFARDQEFRSGGLLGRGYEGRKQQAEKAAEEQQNSSDSPFTGGQSLLNQVPESDRHLPERRGTVRSSRTTAMDPMPQPRSRSRPPAPRQATSSRPKTSDGGSSSSGKREMPQPLVDLTPKVPHLPSAWRDAQGRGVRAPNGKPLIEMATGWDQPDAVLGPQLQTVTRMATAKAYPPQRMASQSAASRPRSRSTAGGGAIRRVVSNEQPPMPSMPRRSSRRHDEDLPLINFVERDRGRDTKPRVSQGLGRSGTVRH</sequence>
<name>A0A161VWY5_COLIC</name>
<feature type="compositionally biased region" description="Basic and acidic residues" evidence="1">
    <location>
        <begin position="447"/>
        <end position="464"/>
    </location>
</feature>
<evidence type="ECO:0000256" key="1">
    <source>
        <dbReference type="SAM" id="MobiDB-lite"/>
    </source>
</evidence>
<feature type="compositionally biased region" description="Basic and acidic residues" evidence="1">
    <location>
        <begin position="893"/>
        <end position="906"/>
    </location>
</feature>
<dbReference type="EMBL" id="LFIW01000289">
    <property type="protein sequence ID" value="KZL87304.1"/>
    <property type="molecule type" value="Genomic_DNA"/>
</dbReference>
<feature type="compositionally biased region" description="Low complexity" evidence="1">
    <location>
        <begin position="107"/>
        <end position="120"/>
    </location>
</feature>
<evidence type="ECO:0000313" key="2">
    <source>
        <dbReference type="EMBL" id="KZL87304.1"/>
    </source>
</evidence>
<dbReference type="Gene3D" id="2.30.29.30">
    <property type="entry name" value="Pleckstrin-homology domain (PH domain)/Phosphotyrosine-binding domain (PTB)"/>
    <property type="match status" value="1"/>
</dbReference>
<feature type="compositionally biased region" description="Basic and acidic residues" evidence="1">
    <location>
        <begin position="994"/>
        <end position="1004"/>
    </location>
</feature>
<feature type="compositionally biased region" description="Pro residues" evidence="1">
    <location>
        <begin position="356"/>
        <end position="385"/>
    </location>
</feature>
<keyword evidence="3" id="KW-1185">Reference proteome</keyword>
<feature type="region of interest" description="Disordered" evidence="1">
    <location>
        <begin position="158"/>
        <end position="230"/>
    </location>
</feature>
<feature type="compositionally biased region" description="Low complexity" evidence="1">
    <location>
        <begin position="1122"/>
        <end position="1135"/>
    </location>
</feature>
<feature type="region of interest" description="Disordered" evidence="1">
    <location>
        <begin position="350"/>
        <end position="417"/>
    </location>
</feature>
<feature type="compositionally biased region" description="Basic and acidic residues" evidence="1">
    <location>
        <begin position="960"/>
        <end position="972"/>
    </location>
</feature>
<feature type="compositionally biased region" description="Low complexity" evidence="1">
    <location>
        <begin position="406"/>
        <end position="416"/>
    </location>
</feature>
<dbReference type="PANTHER" id="PTHR38700">
    <property type="entry name" value="YALI0E22418P"/>
    <property type="match status" value="1"/>
</dbReference>
<feature type="region of interest" description="Disordered" evidence="1">
    <location>
        <begin position="102"/>
        <end position="124"/>
    </location>
</feature>
<feature type="compositionally biased region" description="Low complexity" evidence="1">
    <location>
        <begin position="1030"/>
        <end position="1047"/>
    </location>
</feature>
<feature type="region of interest" description="Disordered" evidence="1">
    <location>
        <begin position="447"/>
        <end position="499"/>
    </location>
</feature>
<feature type="region of interest" description="Disordered" evidence="1">
    <location>
        <begin position="1"/>
        <end position="39"/>
    </location>
</feature>
<dbReference type="Proteomes" id="UP000076584">
    <property type="component" value="Unassembled WGS sequence"/>
</dbReference>
<dbReference type="SUPFAM" id="SSF54236">
    <property type="entry name" value="Ubiquitin-like"/>
    <property type="match status" value="1"/>
</dbReference>
<dbReference type="STRING" id="1573173.A0A161VWY5"/>
<feature type="region of interest" description="Disordered" evidence="1">
    <location>
        <begin position="266"/>
        <end position="309"/>
    </location>
</feature>
<feature type="compositionally biased region" description="Low complexity" evidence="1">
    <location>
        <begin position="282"/>
        <end position="304"/>
    </location>
</feature>
<feature type="region of interest" description="Disordered" evidence="1">
    <location>
        <begin position="893"/>
        <end position="1078"/>
    </location>
</feature>
<organism evidence="2 3">
    <name type="scientific">Colletotrichum incanum</name>
    <name type="common">Soybean anthracnose fungus</name>
    <dbReference type="NCBI Taxonomy" id="1573173"/>
    <lineage>
        <taxon>Eukaryota</taxon>
        <taxon>Fungi</taxon>
        <taxon>Dikarya</taxon>
        <taxon>Ascomycota</taxon>
        <taxon>Pezizomycotina</taxon>
        <taxon>Sordariomycetes</taxon>
        <taxon>Hypocreomycetidae</taxon>
        <taxon>Glomerellales</taxon>
        <taxon>Glomerellaceae</taxon>
        <taxon>Colletotrichum</taxon>
        <taxon>Colletotrichum spaethianum species complex</taxon>
    </lineage>
</organism>
<feature type="compositionally biased region" description="Basic and acidic residues" evidence="1">
    <location>
        <begin position="1173"/>
        <end position="1183"/>
    </location>
</feature>
<gene>
    <name evidence="2" type="ORF">CI238_10578</name>
</gene>
<feature type="compositionally biased region" description="Gly residues" evidence="1">
    <location>
        <begin position="186"/>
        <end position="198"/>
    </location>
</feature>
<dbReference type="PANTHER" id="PTHR38700:SF1">
    <property type="entry name" value="PH DOMAIN-CONTAINING PROTEIN"/>
    <property type="match status" value="1"/>
</dbReference>
<dbReference type="AlphaFoldDB" id="A0A161VWY5"/>